<name>A0A2M9Y761_9LEPT</name>
<comment type="subcellular location">
    <subcellularLocation>
        <location evidence="1">Cell membrane</location>
        <topology evidence="1">Multi-pass membrane protein</topology>
    </subcellularLocation>
</comment>
<feature type="domain" description="Cardiolipin synthase N-terminal" evidence="7">
    <location>
        <begin position="33"/>
        <end position="70"/>
    </location>
</feature>
<evidence type="ECO:0000256" key="4">
    <source>
        <dbReference type="ARBA" id="ARBA00022989"/>
    </source>
</evidence>
<feature type="transmembrane region" description="Helical" evidence="6">
    <location>
        <begin position="20"/>
        <end position="38"/>
    </location>
</feature>
<dbReference type="InterPro" id="IPR027379">
    <property type="entry name" value="CLS_N"/>
</dbReference>
<dbReference type="Pfam" id="PF13396">
    <property type="entry name" value="PLDc_N"/>
    <property type="match status" value="1"/>
</dbReference>
<evidence type="ECO:0000256" key="5">
    <source>
        <dbReference type="ARBA" id="ARBA00023136"/>
    </source>
</evidence>
<protein>
    <submittedName>
        <fullName evidence="8">Phospholipase</fullName>
    </submittedName>
</protein>
<evidence type="ECO:0000256" key="2">
    <source>
        <dbReference type="ARBA" id="ARBA00022475"/>
    </source>
</evidence>
<sequence length="103" mass="11556">METTFANPSFWTYFIGSYAYYLPFVLTMVWAPLALFGLSKQKETNTIKQIIWSLVILVVPVIGPAVYLLVADTEYEKKFKQIAVGGGLGVLLLVWVLSLISHI</sequence>
<keyword evidence="4 6" id="KW-1133">Transmembrane helix</keyword>
<keyword evidence="9" id="KW-1185">Reference proteome</keyword>
<comment type="caution">
    <text evidence="8">The sequence shown here is derived from an EMBL/GenBank/DDBJ whole genome shotgun (WGS) entry which is preliminary data.</text>
</comment>
<feature type="transmembrane region" description="Helical" evidence="6">
    <location>
        <begin position="50"/>
        <end position="70"/>
    </location>
</feature>
<evidence type="ECO:0000313" key="8">
    <source>
        <dbReference type="EMBL" id="TGK95748.1"/>
    </source>
</evidence>
<evidence type="ECO:0000259" key="7">
    <source>
        <dbReference type="Pfam" id="PF13396"/>
    </source>
</evidence>
<evidence type="ECO:0000256" key="1">
    <source>
        <dbReference type="ARBA" id="ARBA00004651"/>
    </source>
</evidence>
<dbReference type="OrthoDB" id="330636at2"/>
<organism evidence="8 9">
    <name type="scientific">Leptospira brenneri</name>
    <dbReference type="NCBI Taxonomy" id="2023182"/>
    <lineage>
        <taxon>Bacteria</taxon>
        <taxon>Pseudomonadati</taxon>
        <taxon>Spirochaetota</taxon>
        <taxon>Spirochaetia</taxon>
        <taxon>Leptospirales</taxon>
        <taxon>Leptospiraceae</taxon>
        <taxon>Leptospira</taxon>
    </lineage>
</organism>
<keyword evidence="3 6" id="KW-0812">Transmembrane</keyword>
<dbReference type="GO" id="GO:0005886">
    <property type="term" value="C:plasma membrane"/>
    <property type="evidence" value="ECO:0007669"/>
    <property type="project" value="UniProtKB-SubCell"/>
</dbReference>
<keyword evidence="5 6" id="KW-0472">Membrane</keyword>
<keyword evidence="2" id="KW-1003">Cell membrane</keyword>
<evidence type="ECO:0000313" key="9">
    <source>
        <dbReference type="Proteomes" id="UP000297891"/>
    </source>
</evidence>
<feature type="transmembrane region" description="Helical" evidence="6">
    <location>
        <begin position="82"/>
        <end position="100"/>
    </location>
</feature>
<dbReference type="EMBL" id="RQFP01000001">
    <property type="protein sequence ID" value="TGK95748.1"/>
    <property type="molecule type" value="Genomic_DNA"/>
</dbReference>
<dbReference type="RefSeq" id="WP_100789286.1">
    <property type="nucleotide sequence ID" value="NZ_NPDQ01000001.1"/>
</dbReference>
<dbReference type="AlphaFoldDB" id="A0A2M9Y761"/>
<proteinExistence type="predicted"/>
<gene>
    <name evidence="8" type="ORF">EHQ30_03700</name>
</gene>
<reference evidence="8" key="1">
    <citation type="journal article" date="2019" name="PLoS Negl. Trop. Dis.">
        <title>Revisiting the worldwide diversity of Leptospira species in the environment.</title>
        <authorList>
            <person name="Vincent A.T."/>
            <person name="Schiettekatte O."/>
            <person name="Bourhy P."/>
            <person name="Veyrier F.J."/>
            <person name="Picardeau M."/>
        </authorList>
    </citation>
    <scope>NUCLEOTIDE SEQUENCE [LARGE SCALE GENOMIC DNA]</scope>
    <source>
        <strain evidence="8">201800277</strain>
    </source>
</reference>
<evidence type="ECO:0000256" key="3">
    <source>
        <dbReference type="ARBA" id="ARBA00022692"/>
    </source>
</evidence>
<dbReference type="Proteomes" id="UP000297891">
    <property type="component" value="Unassembled WGS sequence"/>
</dbReference>
<evidence type="ECO:0000256" key="6">
    <source>
        <dbReference type="SAM" id="Phobius"/>
    </source>
</evidence>
<accession>A0A2M9Y761</accession>